<dbReference type="EMBL" id="JARKHS020021179">
    <property type="protein sequence ID" value="KAK8770417.1"/>
    <property type="molecule type" value="Genomic_DNA"/>
</dbReference>
<proteinExistence type="predicted"/>
<dbReference type="GO" id="GO:0071897">
    <property type="term" value="P:DNA biosynthetic process"/>
    <property type="evidence" value="ECO:0007669"/>
    <property type="project" value="UniProtKB-ARBA"/>
</dbReference>
<reference evidence="3 4" key="1">
    <citation type="journal article" date="2023" name="Arcadia Sci">
        <title>De novo assembly of a long-read Amblyomma americanum tick genome.</title>
        <authorList>
            <person name="Chou S."/>
            <person name="Poskanzer K.E."/>
            <person name="Rollins M."/>
            <person name="Thuy-Boun P.S."/>
        </authorList>
    </citation>
    <scope>NUCLEOTIDE SEQUENCE [LARGE SCALE GENOMIC DNA]</scope>
    <source>
        <strain evidence="3">F_SG_1</strain>
        <tissue evidence="3">Salivary glands</tissue>
    </source>
</reference>
<protein>
    <recommendedName>
        <fullName evidence="2">Reverse transcriptase domain-containing protein</fullName>
    </recommendedName>
</protein>
<dbReference type="PROSITE" id="PS50878">
    <property type="entry name" value="RT_POL"/>
    <property type="match status" value="1"/>
</dbReference>
<dbReference type="AlphaFoldDB" id="A0AAQ4E6R8"/>
<sequence length="408" mass="45454">MEGVLQEAIAEVAKEVKLPPAPAGGKPRQPVNHENAQQIQRLYRRNRRRAVRLIVEGEPSLCPVPLQDIQDHFTATWGPKEVDATILLDKTSYIEPAEFPLDEFTEVLRKLRKCENSAPGDDRITYQHWKATDPEAKFLTAVFNTCIKFKRVPPEWKESRTILIHKKGPEQDINNWRPIALGSTIAKLYAGCLASRLQRWFREHETLSRCQKGFLPHDGLFEHNFVLQERLDAARAGRGELCVAFLDIANAFGSVAHNAIVDALRGAGAGDDFCAIVADLYCDNTTRIVAKDGATQSIDISAGILQGCPLSGLLFNLIIDPVLREVPGDERQHILAYGDDLTPLADNPEELQTRINKVAALSSRLELTPKNARPCTSPAGRLWEPGQQSSRSTGQPYQPLMTLNRSLF</sequence>
<evidence type="ECO:0000256" key="1">
    <source>
        <dbReference type="SAM" id="MobiDB-lite"/>
    </source>
</evidence>
<feature type="compositionally biased region" description="Polar residues" evidence="1">
    <location>
        <begin position="386"/>
        <end position="398"/>
    </location>
</feature>
<organism evidence="3 4">
    <name type="scientific">Amblyomma americanum</name>
    <name type="common">Lone star tick</name>
    <dbReference type="NCBI Taxonomy" id="6943"/>
    <lineage>
        <taxon>Eukaryota</taxon>
        <taxon>Metazoa</taxon>
        <taxon>Ecdysozoa</taxon>
        <taxon>Arthropoda</taxon>
        <taxon>Chelicerata</taxon>
        <taxon>Arachnida</taxon>
        <taxon>Acari</taxon>
        <taxon>Parasitiformes</taxon>
        <taxon>Ixodida</taxon>
        <taxon>Ixodoidea</taxon>
        <taxon>Ixodidae</taxon>
        <taxon>Amblyomminae</taxon>
        <taxon>Amblyomma</taxon>
    </lineage>
</organism>
<dbReference type="Pfam" id="PF00078">
    <property type="entry name" value="RVT_1"/>
    <property type="match status" value="1"/>
</dbReference>
<dbReference type="Proteomes" id="UP001321473">
    <property type="component" value="Unassembled WGS sequence"/>
</dbReference>
<dbReference type="InterPro" id="IPR000477">
    <property type="entry name" value="RT_dom"/>
</dbReference>
<dbReference type="SUPFAM" id="SSF56672">
    <property type="entry name" value="DNA/RNA polymerases"/>
    <property type="match status" value="1"/>
</dbReference>
<gene>
    <name evidence="3" type="ORF">V5799_013119</name>
</gene>
<accession>A0AAQ4E6R8</accession>
<evidence type="ECO:0000259" key="2">
    <source>
        <dbReference type="PROSITE" id="PS50878"/>
    </source>
</evidence>
<keyword evidence="4" id="KW-1185">Reference proteome</keyword>
<comment type="caution">
    <text evidence="3">The sequence shown here is derived from an EMBL/GenBank/DDBJ whole genome shotgun (WGS) entry which is preliminary data.</text>
</comment>
<feature type="domain" description="Reverse transcriptase" evidence="2">
    <location>
        <begin position="145"/>
        <end position="407"/>
    </location>
</feature>
<name>A0AAQ4E6R8_AMBAM</name>
<dbReference type="PANTHER" id="PTHR19446">
    <property type="entry name" value="REVERSE TRANSCRIPTASES"/>
    <property type="match status" value="1"/>
</dbReference>
<dbReference type="InterPro" id="IPR043502">
    <property type="entry name" value="DNA/RNA_pol_sf"/>
</dbReference>
<dbReference type="CDD" id="cd01650">
    <property type="entry name" value="RT_nLTR_like"/>
    <property type="match status" value="1"/>
</dbReference>
<evidence type="ECO:0000313" key="3">
    <source>
        <dbReference type="EMBL" id="KAK8770417.1"/>
    </source>
</evidence>
<feature type="region of interest" description="Disordered" evidence="1">
    <location>
        <begin position="370"/>
        <end position="398"/>
    </location>
</feature>
<evidence type="ECO:0000313" key="4">
    <source>
        <dbReference type="Proteomes" id="UP001321473"/>
    </source>
</evidence>